<dbReference type="EMBL" id="JBHTBQ010000018">
    <property type="protein sequence ID" value="MFC7420352.1"/>
    <property type="molecule type" value="Genomic_DNA"/>
</dbReference>
<dbReference type="Proteomes" id="UP001596473">
    <property type="component" value="Unassembled WGS sequence"/>
</dbReference>
<dbReference type="SUPFAM" id="SSF55729">
    <property type="entry name" value="Acyl-CoA N-acyltransferases (Nat)"/>
    <property type="match status" value="1"/>
</dbReference>
<dbReference type="InterPro" id="IPR051531">
    <property type="entry name" value="N-acetyltransferase"/>
</dbReference>
<keyword evidence="2" id="KW-0808">Transferase</keyword>
<dbReference type="PANTHER" id="PTHR43792">
    <property type="entry name" value="GNAT FAMILY, PUTATIVE (AFU_ORTHOLOGUE AFUA_3G00765)-RELATED-RELATED"/>
    <property type="match status" value="1"/>
</dbReference>
<feature type="domain" description="N-acetyltransferase" evidence="1">
    <location>
        <begin position="11"/>
        <end position="171"/>
    </location>
</feature>
<accession>A0ABW2R2E0</accession>
<sequence length="189" mass="20991">MTSILLQASRLALRDFQSADLEAVHAYAKDERVVAHQEWGPNSLEQTRSFVESCAAEPSHLTRRSFNLAVVLADGRLIGGCLASLDAEGHAAEIGYSFNPRYWGQGYASEAVQCLLQFLWRDIGLRRVSAYCRPENAASIALLQRASFRLEGQLREHKLIRGHYRDSLVWGRLAGDGVLEDTAALSKFA</sequence>
<protein>
    <submittedName>
        <fullName evidence="2">GNAT family N-acetyltransferase</fullName>
        <ecNumber evidence="2">2.3.-.-</ecNumber>
    </submittedName>
</protein>
<dbReference type="Pfam" id="PF13302">
    <property type="entry name" value="Acetyltransf_3"/>
    <property type="match status" value="1"/>
</dbReference>
<dbReference type="InterPro" id="IPR000182">
    <property type="entry name" value="GNAT_dom"/>
</dbReference>
<comment type="caution">
    <text evidence="2">The sequence shown here is derived from an EMBL/GenBank/DDBJ whole genome shotgun (WGS) entry which is preliminary data.</text>
</comment>
<proteinExistence type="predicted"/>
<evidence type="ECO:0000313" key="3">
    <source>
        <dbReference type="Proteomes" id="UP001596473"/>
    </source>
</evidence>
<name>A0ABW2R2E0_9NEIS</name>
<dbReference type="RefSeq" id="WP_380187977.1">
    <property type="nucleotide sequence ID" value="NZ_JBHTBQ010000018.1"/>
</dbReference>
<dbReference type="EC" id="2.3.-.-" evidence="2"/>
<evidence type="ECO:0000313" key="2">
    <source>
        <dbReference type="EMBL" id="MFC7420352.1"/>
    </source>
</evidence>
<dbReference type="Gene3D" id="3.40.630.30">
    <property type="match status" value="1"/>
</dbReference>
<gene>
    <name evidence="2" type="ORF">ACFQNF_10730</name>
</gene>
<keyword evidence="3" id="KW-1185">Reference proteome</keyword>
<dbReference type="PROSITE" id="PS51186">
    <property type="entry name" value="GNAT"/>
    <property type="match status" value="1"/>
</dbReference>
<evidence type="ECO:0000259" key="1">
    <source>
        <dbReference type="PROSITE" id="PS51186"/>
    </source>
</evidence>
<dbReference type="InterPro" id="IPR016181">
    <property type="entry name" value="Acyl_CoA_acyltransferase"/>
</dbReference>
<dbReference type="GO" id="GO:0016746">
    <property type="term" value="F:acyltransferase activity"/>
    <property type="evidence" value="ECO:0007669"/>
    <property type="project" value="UniProtKB-KW"/>
</dbReference>
<keyword evidence="2" id="KW-0012">Acyltransferase</keyword>
<organism evidence="2 3">
    <name type="scientific">Iodobacter arcticus</name>
    <dbReference type="NCBI Taxonomy" id="590593"/>
    <lineage>
        <taxon>Bacteria</taxon>
        <taxon>Pseudomonadati</taxon>
        <taxon>Pseudomonadota</taxon>
        <taxon>Betaproteobacteria</taxon>
        <taxon>Neisseriales</taxon>
        <taxon>Chitinibacteraceae</taxon>
        <taxon>Iodobacter</taxon>
    </lineage>
</organism>
<reference evidence="3" key="1">
    <citation type="journal article" date="2019" name="Int. J. Syst. Evol. Microbiol.">
        <title>The Global Catalogue of Microorganisms (GCM) 10K type strain sequencing project: providing services to taxonomists for standard genome sequencing and annotation.</title>
        <authorList>
            <consortium name="The Broad Institute Genomics Platform"/>
            <consortium name="The Broad Institute Genome Sequencing Center for Infectious Disease"/>
            <person name="Wu L."/>
            <person name="Ma J."/>
        </authorList>
    </citation>
    <scope>NUCLEOTIDE SEQUENCE [LARGE SCALE GENOMIC DNA]</scope>
    <source>
        <strain evidence="3">CCUG 62945</strain>
    </source>
</reference>